<dbReference type="AlphaFoldDB" id="A0A7X5Y0C1"/>
<dbReference type="InterPro" id="IPR001991">
    <property type="entry name" value="Na-dicarboxylate_symporter"/>
</dbReference>
<feature type="transmembrane region" description="Helical" evidence="7">
    <location>
        <begin position="186"/>
        <end position="209"/>
    </location>
</feature>
<dbReference type="Proteomes" id="UP000531251">
    <property type="component" value="Unassembled WGS sequence"/>
</dbReference>
<evidence type="ECO:0000256" key="1">
    <source>
        <dbReference type="ARBA" id="ARBA00004651"/>
    </source>
</evidence>
<dbReference type="Gene3D" id="1.10.3860.10">
    <property type="entry name" value="Sodium:dicarboxylate symporter"/>
    <property type="match status" value="1"/>
</dbReference>
<dbReference type="InterPro" id="IPR036458">
    <property type="entry name" value="Na:dicarbo_symporter_sf"/>
</dbReference>
<feature type="transmembrane region" description="Helical" evidence="7">
    <location>
        <begin position="221"/>
        <end position="242"/>
    </location>
</feature>
<feature type="transmembrane region" description="Helical" evidence="7">
    <location>
        <begin position="79"/>
        <end position="105"/>
    </location>
</feature>
<keyword evidence="2" id="KW-0813">Transport</keyword>
<keyword evidence="3" id="KW-1003">Cell membrane</keyword>
<feature type="transmembrane region" description="Helical" evidence="7">
    <location>
        <begin position="359"/>
        <end position="378"/>
    </location>
</feature>
<dbReference type="Pfam" id="PF00375">
    <property type="entry name" value="SDF"/>
    <property type="match status" value="1"/>
</dbReference>
<dbReference type="SUPFAM" id="SSF118215">
    <property type="entry name" value="Proton glutamate symport protein"/>
    <property type="match status" value="1"/>
</dbReference>
<dbReference type="PRINTS" id="PR00173">
    <property type="entry name" value="EDTRNSPORT"/>
</dbReference>
<organism evidence="8 9">
    <name type="scientific">Sphingomonas trueperi</name>
    <dbReference type="NCBI Taxonomy" id="53317"/>
    <lineage>
        <taxon>Bacteria</taxon>
        <taxon>Pseudomonadati</taxon>
        <taxon>Pseudomonadota</taxon>
        <taxon>Alphaproteobacteria</taxon>
        <taxon>Sphingomonadales</taxon>
        <taxon>Sphingomonadaceae</taxon>
        <taxon>Sphingomonas</taxon>
    </lineage>
</organism>
<gene>
    <name evidence="8" type="ORF">GGR89_003048</name>
</gene>
<evidence type="ECO:0000256" key="4">
    <source>
        <dbReference type="ARBA" id="ARBA00022692"/>
    </source>
</evidence>
<evidence type="ECO:0000313" key="9">
    <source>
        <dbReference type="Proteomes" id="UP000531251"/>
    </source>
</evidence>
<keyword evidence="6 7" id="KW-0472">Membrane</keyword>
<evidence type="ECO:0000256" key="3">
    <source>
        <dbReference type="ARBA" id="ARBA00022475"/>
    </source>
</evidence>
<keyword evidence="4 7" id="KW-0812">Transmembrane</keyword>
<evidence type="ECO:0000256" key="7">
    <source>
        <dbReference type="SAM" id="Phobius"/>
    </source>
</evidence>
<accession>A0A7X5Y0C1</accession>
<name>A0A7X5Y0C1_9SPHN</name>
<evidence type="ECO:0000256" key="2">
    <source>
        <dbReference type="ARBA" id="ARBA00022448"/>
    </source>
</evidence>
<dbReference type="PANTHER" id="PTHR42865">
    <property type="entry name" value="PROTON/GLUTAMATE-ASPARTATE SYMPORTER"/>
    <property type="match status" value="1"/>
</dbReference>
<dbReference type="GO" id="GO:0005886">
    <property type="term" value="C:plasma membrane"/>
    <property type="evidence" value="ECO:0007669"/>
    <property type="project" value="UniProtKB-SubCell"/>
</dbReference>
<feature type="transmembrane region" description="Helical" evidence="7">
    <location>
        <begin position="142"/>
        <end position="165"/>
    </location>
</feature>
<comment type="subcellular location">
    <subcellularLocation>
        <location evidence="1">Cell membrane</location>
        <topology evidence="1">Multi-pass membrane protein</topology>
    </subcellularLocation>
</comment>
<keyword evidence="9" id="KW-1185">Reference proteome</keyword>
<evidence type="ECO:0000313" key="8">
    <source>
        <dbReference type="EMBL" id="NJB98711.1"/>
    </source>
</evidence>
<reference evidence="8 9" key="1">
    <citation type="submission" date="2020-03" db="EMBL/GenBank/DDBJ databases">
        <title>Genomic Encyclopedia of Type Strains, Phase IV (KMG-IV): sequencing the most valuable type-strain genomes for metagenomic binning, comparative biology and taxonomic classification.</title>
        <authorList>
            <person name="Goeker M."/>
        </authorList>
    </citation>
    <scope>NUCLEOTIDE SEQUENCE [LARGE SCALE GENOMIC DNA]</scope>
    <source>
        <strain evidence="8 9">DSM 7225</strain>
    </source>
</reference>
<feature type="transmembrane region" description="Helical" evidence="7">
    <location>
        <begin position="328"/>
        <end position="353"/>
    </location>
</feature>
<keyword evidence="5 7" id="KW-1133">Transmembrane helix</keyword>
<evidence type="ECO:0000256" key="5">
    <source>
        <dbReference type="ARBA" id="ARBA00022989"/>
    </source>
</evidence>
<comment type="caution">
    <text evidence="8">The sequence shown here is derived from an EMBL/GenBank/DDBJ whole genome shotgun (WGS) entry which is preliminary data.</text>
</comment>
<dbReference type="EMBL" id="JAATJB010000010">
    <property type="protein sequence ID" value="NJB98711.1"/>
    <property type="molecule type" value="Genomic_DNA"/>
</dbReference>
<protein>
    <submittedName>
        <fullName evidence="8">Na+/H+-dicarboxylate symporter</fullName>
    </submittedName>
</protein>
<dbReference type="GO" id="GO:0015293">
    <property type="term" value="F:symporter activity"/>
    <property type="evidence" value="ECO:0007669"/>
    <property type="project" value="UniProtKB-KW"/>
</dbReference>
<feature type="transmembrane region" description="Helical" evidence="7">
    <location>
        <begin position="43"/>
        <end position="67"/>
    </location>
</feature>
<sequence>MAKTALVIGALLAGVLLGFAARWPAGAFLVPWIDLVAPIGAFWIRALTMTLVPLVFALVVSGVVNAVRHGQGGRLLATSFAVFLPMLVLAALLAWGALEIVLWLFPLGPDPLAGLLTAGPPAVPHVPSASEQILAILPENPIAAAASGAMLPLVVFAMLLGVAIARTEGNGLAGVIDELAKAMTRIVDWILLAAPIGIFVLAMGAGKAAGASVAGVLARDVAAEILFCLLAIGMCYLLVFGLRAMPLGRFARGIVPAQATAAGTCSSMATAPVSMDVALNGLQLPREVAGTTLPLAISTFRLATTGVTVIEVFLAAHAAGVHASPVQWVLAGLSAVIAGIATPGLPGAAILYACDAPGMQILGAPLAMIPLYIAVSAIPDMFITTASVTGQVTATTLVARLVRRGS</sequence>
<proteinExistence type="predicted"/>
<dbReference type="RefSeq" id="WP_125976331.1">
    <property type="nucleotide sequence ID" value="NZ_BAAADY010000018.1"/>
</dbReference>
<dbReference type="PANTHER" id="PTHR42865:SF7">
    <property type="entry name" value="PROTON_GLUTAMATE-ASPARTATE SYMPORTER"/>
    <property type="match status" value="1"/>
</dbReference>
<evidence type="ECO:0000256" key="6">
    <source>
        <dbReference type="ARBA" id="ARBA00023136"/>
    </source>
</evidence>